<dbReference type="OrthoDB" id="9815212at2"/>
<keyword evidence="1" id="KW-0472">Membrane</keyword>
<accession>A0A2A4CU41</accession>
<sequence length="254" mass="28025">MTRLLTLFALLLACALPARGEEIVAGLSRDSIGITASFDGSEILIYGAVKRNAPAAQTGELHVIVTLEGPSSAVTIRRKSREMGIWVNTDSLTVGAAPSYYAIASSGPMHLILDPVEDVQQRISIPLAVRAFAGPVQMSDVRPFTQALLRIREEEGLYKEEEGAVRIVEDTLFRADFELPANLIEGDYKTRIFLVRDSHIIDRYQSAIYVRRVGLERWLYVLAQDYAPLYALLSLALAVFSGWAAAAVFRLIRS</sequence>
<feature type="transmembrane region" description="Helical" evidence="1">
    <location>
        <begin position="229"/>
        <end position="252"/>
    </location>
</feature>
<dbReference type="Pfam" id="PF09608">
    <property type="entry name" value="Alph_Pro_TM"/>
    <property type="match status" value="1"/>
</dbReference>
<evidence type="ECO:0000256" key="1">
    <source>
        <dbReference type="SAM" id="Phobius"/>
    </source>
</evidence>
<evidence type="ECO:0000313" key="3">
    <source>
        <dbReference type="EMBL" id="PCD77782.1"/>
    </source>
</evidence>
<gene>
    <name evidence="3" type="ORF">CLN94_00190</name>
</gene>
<evidence type="ECO:0000256" key="2">
    <source>
        <dbReference type="SAM" id="SignalP"/>
    </source>
</evidence>
<evidence type="ECO:0008006" key="5">
    <source>
        <dbReference type="Google" id="ProtNLM"/>
    </source>
</evidence>
<keyword evidence="1" id="KW-1133">Transmembrane helix</keyword>
<proteinExistence type="predicted"/>
<keyword evidence="2" id="KW-0732">Signal</keyword>
<protein>
    <recommendedName>
        <fullName evidence="5">TIGR02186 family protein</fullName>
    </recommendedName>
</protein>
<feature type="signal peptide" evidence="2">
    <location>
        <begin position="1"/>
        <end position="20"/>
    </location>
</feature>
<dbReference type="AlphaFoldDB" id="A0A2A4CU41"/>
<dbReference type="Proteomes" id="UP000243507">
    <property type="component" value="Unassembled WGS sequence"/>
</dbReference>
<comment type="caution">
    <text evidence="3">The sequence shown here is derived from an EMBL/GenBank/DDBJ whole genome shotgun (WGS) entry which is preliminary data.</text>
</comment>
<evidence type="ECO:0000313" key="4">
    <source>
        <dbReference type="Proteomes" id="UP000243507"/>
    </source>
</evidence>
<organism evidence="3 4">
    <name type="scientific">Pseudothioclava arenosa</name>
    <dbReference type="NCBI Taxonomy" id="1795308"/>
    <lineage>
        <taxon>Bacteria</taxon>
        <taxon>Pseudomonadati</taxon>
        <taxon>Pseudomonadota</taxon>
        <taxon>Alphaproteobacteria</taxon>
        <taxon>Rhodobacterales</taxon>
        <taxon>Paracoccaceae</taxon>
        <taxon>Pseudothioclava</taxon>
    </lineage>
</organism>
<name>A0A2A4CU41_9RHOB</name>
<keyword evidence="1" id="KW-0812">Transmembrane</keyword>
<dbReference type="RefSeq" id="WP_096429817.1">
    <property type="nucleotide sequence ID" value="NZ_NTJD01000001.1"/>
</dbReference>
<keyword evidence="4" id="KW-1185">Reference proteome</keyword>
<reference evidence="3 4" key="1">
    <citation type="submission" date="2017-09" db="EMBL/GenBank/DDBJ databases">
        <title>A multilocus sequence analysis scheme for characterization of bacteria in the genus Thioclava.</title>
        <authorList>
            <person name="Liu Y."/>
            <person name="Shao Z."/>
        </authorList>
    </citation>
    <scope>NUCLEOTIDE SEQUENCE [LARGE SCALE GENOMIC DNA]</scope>
    <source>
        <strain evidence="3 4">CAU 1312</strain>
    </source>
</reference>
<dbReference type="InterPro" id="IPR019088">
    <property type="entry name" value="CHP02186-rel_TM"/>
</dbReference>
<dbReference type="EMBL" id="NTJD01000001">
    <property type="protein sequence ID" value="PCD77782.1"/>
    <property type="molecule type" value="Genomic_DNA"/>
</dbReference>
<feature type="chain" id="PRO_5012584971" description="TIGR02186 family protein" evidence="2">
    <location>
        <begin position="21"/>
        <end position="254"/>
    </location>
</feature>